<dbReference type="InterPro" id="IPR027417">
    <property type="entry name" value="P-loop_NTPase"/>
</dbReference>
<name>A0A1F7I4Z4_9BACT</name>
<dbReference type="AlphaFoldDB" id="A0A1F7I4Z4"/>
<dbReference type="GO" id="GO:0005524">
    <property type="term" value="F:ATP binding"/>
    <property type="evidence" value="ECO:0007669"/>
    <property type="project" value="UniProtKB-KW"/>
</dbReference>
<dbReference type="SMART" id="SM01086">
    <property type="entry name" value="ClpB_D2-small"/>
    <property type="match status" value="1"/>
</dbReference>
<proteinExistence type="predicted"/>
<dbReference type="EMBL" id="MGAD01000019">
    <property type="protein sequence ID" value="OGK38441.1"/>
    <property type="molecule type" value="Genomic_DNA"/>
</dbReference>
<dbReference type="SUPFAM" id="SSF52540">
    <property type="entry name" value="P-loop containing nucleoside triphosphate hydrolases"/>
    <property type="match status" value="1"/>
</dbReference>
<comment type="caution">
    <text evidence="4">The sequence shown here is derived from an EMBL/GenBank/DDBJ whole genome shotgun (WGS) entry which is preliminary data.</text>
</comment>
<dbReference type="GO" id="GO:0016887">
    <property type="term" value="F:ATP hydrolysis activity"/>
    <property type="evidence" value="ECO:0007669"/>
    <property type="project" value="TreeGrafter"/>
</dbReference>
<keyword evidence="2" id="KW-0067">ATP-binding</keyword>
<evidence type="ECO:0000259" key="3">
    <source>
        <dbReference type="SMART" id="SM01086"/>
    </source>
</evidence>
<evidence type="ECO:0000313" key="5">
    <source>
        <dbReference type="Proteomes" id="UP000178076"/>
    </source>
</evidence>
<dbReference type="GO" id="GO:0005737">
    <property type="term" value="C:cytoplasm"/>
    <property type="evidence" value="ECO:0007669"/>
    <property type="project" value="TreeGrafter"/>
</dbReference>
<dbReference type="Gene3D" id="1.10.8.60">
    <property type="match status" value="1"/>
</dbReference>
<dbReference type="InterPro" id="IPR050130">
    <property type="entry name" value="ClpA_ClpB"/>
</dbReference>
<keyword evidence="1" id="KW-0547">Nucleotide-binding</keyword>
<evidence type="ECO:0000256" key="1">
    <source>
        <dbReference type="ARBA" id="ARBA00022741"/>
    </source>
</evidence>
<feature type="domain" description="Clp ATPase C-terminal" evidence="3">
    <location>
        <begin position="5"/>
        <end position="85"/>
    </location>
</feature>
<accession>A0A1F7I4Z4</accession>
<sequence>MYSPLYKEAIIQIALKVVREIIESTQQKYGMTVQVSDTFLHRIVDQGYDPRFGARDLRRLIQESIEDIISKEVLAGTAKGKTLSF</sequence>
<reference evidence="4 5" key="1">
    <citation type="journal article" date="2016" name="Nat. Commun.">
        <title>Thousands of microbial genomes shed light on interconnected biogeochemical processes in an aquifer system.</title>
        <authorList>
            <person name="Anantharaman K."/>
            <person name="Brown C.T."/>
            <person name="Hug L.A."/>
            <person name="Sharon I."/>
            <person name="Castelle C.J."/>
            <person name="Probst A.J."/>
            <person name="Thomas B.C."/>
            <person name="Singh A."/>
            <person name="Wilkins M.J."/>
            <person name="Karaoz U."/>
            <person name="Brodie E.L."/>
            <person name="Williams K.H."/>
            <person name="Hubbard S.S."/>
            <person name="Banfield J.F."/>
        </authorList>
    </citation>
    <scope>NUCLEOTIDE SEQUENCE [LARGE SCALE GENOMIC DNA]</scope>
</reference>
<dbReference type="InterPro" id="IPR019489">
    <property type="entry name" value="Clp_ATPase_C"/>
</dbReference>
<protein>
    <recommendedName>
        <fullName evidence="3">Clp ATPase C-terminal domain-containing protein</fullName>
    </recommendedName>
</protein>
<gene>
    <name evidence="4" type="ORF">A3F32_00610</name>
</gene>
<dbReference type="PANTHER" id="PTHR11638:SF18">
    <property type="entry name" value="HEAT SHOCK PROTEIN 104"/>
    <property type="match status" value="1"/>
</dbReference>
<dbReference type="Proteomes" id="UP000178076">
    <property type="component" value="Unassembled WGS sequence"/>
</dbReference>
<organism evidence="4 5">
    <name type="scientific">Candidatus Roizmanbacteria bacterium RIFCSPHIGHO2_12_FULL_42_10</name>
    <dbReference type="NCBI Taxonomy" id="1802053"/>
    <lineage>
        <taxon>Bacteria</taxon>
        <taxon>Candidatus Roizmaniibacteriota</taxon>
    </lineage>
</organism>
<evidence type="ECO:0000313" key="4">
    <source>
        <dbReference type="EMBL" id="OGK38441.1"/>
    </source>
</evidence>
<dbReference type="Pfam" id="PF10431">
    <property type="entry name" value="ClpB_D2-small"/>
    <property type="match status" value="1"/>
</dbReference>
<dbReference type="PANTHER" id="PTHR11638">
    <property type="entry name" value="ATP-DEPENDENT CLP PROTEASE"/>
    <property type="match status" value="1"/>
</dbReference>
<evidence type="ECO:0000256" key="2">
    <source>
        <dbReference type="ARBA" id="ARBA00022840"/>
    </source>
</evidence>
<dbReference type="GO" id="GO:0034605">
    <property type="term" value="P:cellular response to heat"/>
    <property type="evidence" value="ECO:0007669"/>
    <property type="project" value="TreeGrafter"/>
</dbReference>